<proteinExistence type="inferred from homology"/>
<dbReference type="InterPro" id="IPR006091">
    <property type="entry name" value="Acyl-CoA_Oxase/DH_mid-dom"/>
</dbReference>
<comment type="similarity">
    <text evidence="2 7">Belongs to the acyl-CoA dehydrogenase family.</text>
</comment>
<dbReference type="SUPFAM" id="SSF47203">
    <property type="entry name" value="Acyl-CoA dehydrogenase C-terminal domain-like"/>
    <property type="match status" value="1"/>
</dbReference>
<keyword evidence="6 7" id="KW-0560">Oxidoreductase</keyword>
<sequence length="420" mass="46253">PPSFTVQREEEIDLTRSNYSLFRMLARQTLAVGKTATEAAGCSFDISPAHKRLREDVKQFTREEIIPVAGELDRTMEFPSAILRKAHSLHLLNTSVPSREGSEPRDKLAQSIISEEIGYGCTGVGLAMFINELSMTPLLIAGDQRQKEAFLRPMTEDPLMAAYCVTESGAGSDVAAIRTKAVRSGDDYVINGTKAWISNGGKASWYFVLARTDFDPSAPAGRAFSAFAVPANTQGIVLGKKEHNMGQRCSDTRMVTFEDVRVPEEWRIGEEGEGFKIVMRTFDATRPLVSSLATGLLARCLDESTNYLRGRTHYDFVVDQSTQFKLAEMAMNVELSRLMCYKSAAMIDSGAASSYHSSLAKTFAAEKANEAAAHAVEIFGHAGCREGECVEKLMRDAKIFQIYGGTTQIQKLIISRLLLR</sequence>
<evidence type="ECO:0000256" key="5">
    <source>
        <dbReference type="ARBA" id="ARBA00022827"/>
    </source>
</evidence>
<dbReference type="Pfam" id="PF02770">
    <property type="entry name" value="Acyl-CoA_dh_M"/>
    <property type="match status" value="1"/>
</dbReference>
<dbReference type="InterPro" id="IPR013786">
    <property type="entry name" value="AcylCoA_DH/ox_N"/>
</dbReference>
<dbReference type="InterPro" id="IPR046373">
    <property type="entry name" value="Acyl-CoA_Oxase/DH_mid-dom_sf"/>
</dbReference>
<dbReference type="Gene3D" id="1.20.140.10">
    <property type="entry name" value="Butyryl-CoA Dehydrogenase, subunit A, domain 3"/>
    <property type="match status" value="1"/>
</dbReference>
<evidence type="ECO:0000259" key="10">
    <source>
        <dbReference type="Pfam" id="PF02771"/>
    </source>
</evidence>
<feature type="domain" description="Acyl-CoA oxidase/dehydrogenase middle" evidence="9">
    <location>
        <begin position="162"/>
        <end position="260"/>
    </location>
</feature>
<reference evidence="12" key="1">
    <citation type="submission" date="2022-10" db="EMBL/GenBank/DDBJ databases">
        <title>Genome assembly of Pristionchus species.</title>
        <authorList>
            <person name="Yoshida K."/>
            <person name="Sommer R.J."/>
        </authorList>
    </citation>
    <scope>NUCLEOTIDE SEQUENCE [LARGE SCALE GENOMIC DNA]</scope>
    <source>
        <strain evidence="12">RS5460</strain>
    </source>
</reference>
<dbReference type="GO" id="GO:0050660">
    <property type="term" value="F:flavin adenine dinucleotide binding"/>
    <property type="evidence" value="ECO:0007669"/>
    <property type="project" value="InterPro"/>
</dbReference>
<keyword evidence="12" id="KW-1185">Reference proteome</keyword>
<keyword evidence="5 7" id="KW-0274">FAD</keyword>
<accession>A0AAN5CIW8</accession>
<evidence type="ECO:0000256" key="7">
    <source>
        <dbReference type="RuleBase" id="RU362125"/>
    </source>
</evidence>
<comment type="caution">
    <text evidence="11">The sequence shown here is derived from an EMBL/GenBank/DDBJ whole genome shotgun (WGS) entry which is preliminary data.</text>
</comment>
<dbReference type="InterPro" id="IPR050741">
    <property type="entry name" value="Acyl-CoA_dehydrogenase"/>
</dbReference>
<dbReference type="InterPro" id="IPR009100">
    <property type="entry name" value="AcylCoA_DH/oxidase_NM_dom_sf"/>
</dbReference>
<dbReference type="PROSITE" id="PS00072">
    <property type="entry name" value="ACYL_COA_DH_1"/>
    <property type="match status" value="1"/>
</dbReference>
<comment type="cofactor">
    <cofactor evidence="1 7">
        <name>FAD</name>
        <dbReference type="ChEBI" id="CHEBI:57692"/>
    </cofactor>
</comment>
<dbReference type="PANTHER" id="PTHR48083:SF2">
    <property type="entry name" value="MEDIUM-CHAIN SPECIFIC ACYL-COA DEHYDROGENASE, MITOCHONDRIAL"/>
    <property type="match status" value="1"/>
</dbReference>
<dbReference type="InterPro" id="IPR006089">
    <property type="entry name" value="Acyl-CoA_DH_CS"/>
</dbReference>
<dbReference type="InterPro" id="IPR009075">
    <property type="entry name" value="AcylCo_DH/oxidase_C"/>
</dbReference>
<evidence type="ECO:0000313" key="12">
    <source>
        <dbReference type="Proteomes" id="UP001328107"/>
    </source>
</evidence>
<dbReference type="Pfam" id="PF00441">
    <property type="entry name" value="Acyl-CoA_dh_1"/>
    <property type="match status" value="1"/>
</dbReference>
<dbReference type="InterPro" id="IPR036250">
    <property type="entry name" value="AcylCo_DH-like_C"/>
</dbReference>
<dbReference type="FunFam" id="2.40.110.10:FF:000001">
    <property type="entry name" value="Acyl-CoA dehydrogenase, mitochondrial"/>
    <property type="match status" value="1"/>
</dbReference>
<dbReference type="Gene3D" id="1.10.540.10">
    <property type="entry name" value="Acyl-CoA dehydrogenase/oxidase, N-terminal domain"/>
    <property type="match status" value="1"/>
</dbReference>
<evidence type="ECO:0000313" key="11">
    <source>
        <dbReference type="EMBL" id="GMR45218.1"/>
    </source>
</evidence>
<protein>
    <recommendedName>
        <fullName evidence="3">Medium-chain specific acyl-CoA dehydrogenase, mitochondrial</fullName>
    </recommendedName>
</protein>
<evidence type="ECO:0000256" key="3">
    <source>
        <dbReference type="ARBA" id="ARBA00019125"/>
    </source>
</evidence>
<dbReference type="GO" id="GO:0051793">
    <property type="term" value="P:medium-chain fatty acid catabolic process"/>
    <property type="evidence" value="ECO:0007669"/>
    <property type="project" value="TreeGrafter"/>
</dbReference>
<dbReference type="PANTHER" id="PTHR48083">
    <property type="entry name" value="MEDIUM-CHAIN SPECIFIC ACYL-COA DEHYDROGENASE, MITOCHONDRIAL-RELATED"/>
    <property type="match status" value="1"/>
</dbReference>
<evidence type="ECO:0000256" key="6">
    <source>
        <dbReference type="ARBA" id="ARBA00023002"/>
    </source>
</evidence>
<feature type="domain" description="Acyl-CoA dehydrogenase/oxidase C-terminal" evidence="8">
    <location>
        <begin position="272"/>
        <end position="418"/>
    </location>
</feature>
<dbReference type="GO" id="GO:0070991">
    <property type="term" value="F:medium-chain fatty acyl-CoA dehydrogenase activity"/>
    <property type="evidence" value="ECO:0007669"/>
    <property type="project" value="TreeGrafter"/>
</dbReference>
<feature type="domain" description="Acyl-CoA dehydrogenase/oxidase N-terminal" evidence="10">
    <location>
        <begin position="48"/>
        <end position="155"/>
    </location>
</feature>
<keyword evidence="4 7" id="KW-0285">Flavoprotein</keyword>
<evidence type="ECO:0000256" key="2">
    <source>
        <dbReference type="ARBA" id="ARBA00009347"/>
    </source>
</evidence>
<dbReference type="Pfam" id="PF02771">
    <property type="entry name" value="Acyl-CoA_dh_N"/>
    <property type="match status" value="1"/>
</dbReference>
<dbReference type="GO" id="GO:0005739">
    <property type="term" value="C:mitochondrion"/>
    <property type="evidence" value="ECO:0007669"/>
    <property type="project" value="TreeGrafter"/>
</dbReference>
<evidence type="ECO:0000259" key="9">
    <source>
        <dbReference type="Pfam" id="PF02770"/>
    </source>
</evidence>
<feature type="non-terminal residue" evidence="11">
    <location>
        <position position="1"/>
    </location>
</feature>
<dbReference type="FunFam" id="1.20.140.10:FF:000011">
    <property type="entry name" value="Medium-chain specific acyl-CoA dehydrogenase, mitochondrial"/>
    <property type="match status" value="1"/>
</dbReference>
<dbReference type="SUPFAM" id="SSF56645">
    <property type="entry name" value="Acyl-CoA dehydrogenase NM domain-like"/>
    <property type="match status" value="1"/>
</dbReference>
<dbReference type="Gene3D" id="2.40.110.10">
    <property type="entry name" value="Butyryl-CoA Dehydrogenase, subunit A, domain 2"/>
    <property type="match status" value="1"/>
</dbReference>
<gene>
    <name evidence="11" type="ORF">PMAYCL1PPCAC_15413</name>
</gene>
<evidence type="ECO:0000256" key="4">
    <source>
        <dbReference type="ARBA" id="ARBA00022630"/>
    </source>
</evidence>
<dbReference type="EMBL" id="BTRK01000004">
    <property type="protein sequence ID" value="GMR45218.1"/>
    <property type="molecule type" value="Genomic_DNA"/>
</dbReference>
<dbReference type="Proteomes" id="UP001328107">
    <property type="component" value="Unassembled WGS sequence"/>
</dbReference>
<organism evidence="11 12">
    <name type="scientific">Pristionchus mayeri</name>
    <dbReference type="NCBI Taxonomy" id="1317129"/>
    <lineage>
        <taxon>Eukaryota</taxon>
        <taxon>Metazoa</taxon>
        <taxon>Ecdysozoa</taxon>
        <taxon>Nematoda</taxon>
        <taxon>Chromadorea</taxon>
        <taxon>Rhabditida</taxon>
        <taxon>Rhabditina</taxon>
        <taxon>Diplogasteromorpha</taxon>
        <taxon>Diplogasteroidea</taxon>
        <taxon>Neodiplogasteridae</taxon>
        <taxon>Pristionchus</taxon>
    </lineage>
</organism>
<evidence type="ECO:0000256" key="1">
    <source>
        <dbReference type="ARBA" id="ARBA00001974"/>
    </source>
</evidence>
<dbReference type="AlphaFoldDB" id="A0AAN5CIW8"/>
<evidence type="ECO:0000259" key="8">
    <source>
        <dbReference type="Pfam" id="PF00441"/>
    </source>
</evidence>
<dbReference type="InterPro" id="IPR037069">
    <property type="entry name" value="AcylCoA_DH/ox_N_sf"/>
</dbReference>
<name>A0AAN5CIW8_9BILA</name>